<dbReference type="RefSeq" id="WP_093825270.1">
    <property type="nucleotide sequence ID" value="NZ_FOLQ01000003.1"/>
</dbReference>
<proteinExistence type="predicted"/>
<dbReference type="Gene3D" id="3.30.70.1440">
    <property type="entry name" value="Multidrug efflux transporter AcrB pore domain"/>
    <property type="match status" value="1"/>
</dbReference>
<feature type="transmembrane region" description="Helical" evidence="1">
    <location>
        <begin position="1091"/>
        <end position="1117"/>
    </location>
</feature>
<feature type="transmembrane region" description="Helical" evidence="1">
    <location>
        <begin position="476"/>
        <end position="500"/>
    </location>
</feature>
<dbReference type="EMBL" id="FOLQ01000003">
    <property type="protein sequence ID" value="SFD02304.1"/>
    <property type="molecule type" value="Genomic_DNA"/>
</dbReference>
<feature type="transmembrane region" description="Helical" evidence="1">
    <location>
        <begin position="1046"/>
        <end position="1071"/>
    </location>
</feature>
<dbReference type="Pfam" id="PF00873">
    <property type="entry name" value="ACR_tran"/>
    <property type="match status" value="2"/>
</dbReference>
<accession>A0A1I1NX97</accession>
<dbReference type="Gene3D" id="1.20.1640.10">
    <property type="entry name" value="Multidrug efflux transporter AcrB transmembrane domain"/>
    <property type="match status" value="2"/>
</dbReference>
<dbReference type="STRING" id="662367.SAMN05216167_10322"/>
<keyword evidence="1" id="KW-0812">Transmembrane</keyword>
<gene>
    <name evidence="2" type="ORF">SAMN05216167_10322</name>
</gene>
<feature type="transmembrane region" description="Helical" evidence="1">
    <location>
        <begin position="366"/>
        <end position="386"/>
    </location>
</feature>
<dbReference type="Gene3D" id="3.30.2090.10">
    <property type="entry name" value="Multidrug efflux transporter AcrB TolC docking domain, DN and DC subdomains"/>
    <property type="match status" value="2"/>
</dbReference>
<dbReference type="GO" id="GO:0042910">
    <property type="term" value="F:xenobiotic transmembrane transporter activity"/>
    <property type="evidence" value="ECO:0007669"/>
    <property type="project" value="TreeGrafter"/>
</dbReference>
<organism evidence="2 3">
    <name type="scientific">Spirosoma endophyticum</name>
    <dbReference type="NCBI Taxonomy" id="662367"/>
    <lineage>
        <taxon>Bacteria</taxon>
        <taxon>Pseudomonadati</taxon>
        <taxon>Bacteroidota</taxon>
        <taxon>Cytophagia</taxon>
        <taxon>Cytophagales</taxon>
        <taxon>Cytophagaceae</taxon>
        <taxon>Spirosoma</taxon>
    </lineage>
</organism>
<keyword evidence="3" id="KW-1185">Reference proteome</keyword>
<keyword evidence="1" id="KW-1133">Transmembrane helix</keyword>
<protein>
    <submittedName>
        <fullName evidence="2">Multidrug efflux pump subunit AcrB</fullName>
    </submittedName>
</protein>
<dbReference type="OrthoDB" id="9798415at2"/>
<feature type="transmembrane region" description="Helical" evidence="1">
    <location>
        <begin position="341"/>
        <end position="359"/>
    </location>
</feature>
<feature type="transmembrane region" description="Helical" evidence="1">
    <location>
        <begin position="940"/>
        <end position="958"/>
    </location>
</feature>
<dbReference type="InterPro" id="IPR001036">
    <property type="entry name" value="Acrflvin-R"/>
</dbReference>
<dbReference type="Gene3D" id="3.30.70.1430">
    <property type="entry name" value="Multidrug efflux transporter AcrB pore domain"/>
    <property type="match status" value="2"/>
</dbReference>
<evidence type="ECO:0000313" key="3">
    <source>
        <dbReference type="Proteomes" id="UP000198598"/>
    </source>
</evidence>
<dbReference type="GO" id="GO:0005886">
    <property type="term" value="C:plasma membrane"/>
    <property type="evidence" value="ECO:0007669"/>
    <property type="project" value="TreeGrafter"/>
</dbReference>
<feature type="transmembrane region" description="Helical" evidence="1">
    <location>
        <begin position="996"/>
        <end position="1018"/>
    </location>
</feature>
<dbReference type="PANTHER" id="PTHR32063:SF24">
    <property type="entry name" value="CATION EFFLUX SYSTEM (ACRB_ACRD_ACRF FAMILY)"/>
    <property type="match status" value="1"/>
</dbReference>
<dbReference type="PANTHER" id="PTHR32063">
    <property type="match status" value="1"/>
</dbReference>
<dbReference type="SUPFAM" id="SSF82693">
    <property type="entry name" value="Multidrug efflux transporter AcrB pore domain, PN1, PN2, PC1 and PC2 subdomains"/>
    <property type="match status" value="2"/>
</dbReference>
<sequence length="1144" mass="127074">MKFEHYKTLGFTNWCVENRTAIYIFTFLISIGGLFVYNNLPREQFPDVKIPQVYINTVYVGTAPADIENTINKQIEKQLKSISGVKRIKSNALQDVSVILVEFNPDVQSAEALQRVRDAIDKARPDLPDELDSGPTAQDVDISELPIMNINMAGNFSLKQLKEYAEDLQDVIEGMPEIRRVDIIGALEREIQINVDLPRMQSAGLAFSDIQQAIQSENINVSGGDLNVDGVRRTVRVKGEFTDVTQLQNLQIRTATGATVRLDEIAQVRDNFEEQQDFARLNNKSVVTLNVIKRAGANLISAADRIEQTIEEYKETRFPQGLEVKVTADQSERTRDNVNDLINTVVLGFIFVVLILMFFMGVRDAIFVGLSVPLSALVAFILMPVLGPAIGTPFTLNIMVLFAFLLGLGLVVDDAIVVIENSHRLFNDNKDWDIKQAVKAAAGEVFAPVVSGTLTTIAPFFPLLFWPGIVGEFMKFLPITLILTLFSSLFVAYVINPVFAVTFMKRHEDDNHPDKQSFDEIKRPLIIMAVLAGIGYVIDRGIGNLFVLFIILYAFNHYILTPKLIVPFQHRVLPALKHGYRRLISWVLTGWRPVFAIVIAFASLVVTFIVVGIAKPKVIFFPSGEPDYIYVYNVMPVGTDARVTDSVTKVIEKRVFKVLEENKATDIVNSVISNVGKNAGDPQNPDRSATPQKSKVTIAFKGNQERHGLSTDSLLVKVRVALRGLPGSEISVERESNGPPTGKAIAIEIGGEEFDELKKLETQVRQKISQAGIQGIDQLKSDLITNKPEIVIDIDRDKAEREGISSGQVALAIRTALFGQEVSKFRDAKDEYPIMVRLKPDDRSQMEKLLSLNVVYRDMVLGGQLRQVPITSVTNISYSTTFSQINRKNQERLVTLSSDVVTGFNANEIVAQIEQAIKDIDVPNGYTVKMGGEQEDQQESVNFLIMAFGIAMMLIYLIMATQFNSVVKPLIIFVTILFSLIGVLLGFVIAGKTFSVIMSGIGIISLAGIVVKNGILLIEFIEELRGRNIPLREAIIEAGGIRLTPVLLTASAAVLGLIPLAFGITVDFVGLFRDFDPHIVVGGDSSVFWNILAWTIIFGLTFSTVLTLVIVPCMYWINERIRMKWFGKVDPALEPKEEMEEELA</sequence>
<feature type="transmembrane region" description="Helical" evidence="1">
    <location>
        <begin position="970"/>
        <end position="990"/>
    </location>
</feature>
<evidence type="ECO:0000313" key="2">
    <source>
        <dbReference type="EMBL" id="SFD02304.1"/>
    </source>
</evidence>
<dbReference type="Proteomes" id="UP000198598">
    <property type="component" value="Unassembled WGS sequence"/>
</dbReference>
<dbReference type="AlphaFoldDB" id="A0A1I1NX97"/>
<reference evidence="2 3" key="1">
    <citation type="submission" date="2016-10" db="EMBL/GenBank/DDBJ databases">
        <authorList>
            <person name="de Groot N.N."/>
        </authorList>
    </citation>
    <scope>NUCLEOTIDE SEQUENCE [LARGE SCALE GENOMIC DNA]</scope>
    <source>
        <strain evidence="2 3">DSM 26130</strain>
    </source>
</reference>
<keyword evidence="1" id="KW-0472">Membrane</keyword>
<feature type="transmembrane region" description="Helical" evidence="1">
    <location>
        <begin position="398"/>
        <end position="419"/>
    </location>
</feature>
<feature type="transmembrane region" description="Helical" evidence="1">
    <location>
        <begin position="21"/>
        <end position="40"/>
    </location>
</feature>
<evidence type="ECO:0000256" key="1">
    <source>
        <dbReference type="SAM" id="Phobius"/>
    </source>
</evidence>
<name>A0A1I1NX97_9BACT</name>
<dbReference type="PRINTS" id="PR00702">
    <property type="entry name" value="ACRIFLAVINRP"/>
</dbReference>
<feature type="transmembrane region" description="Helical" evidence="1">
    <location>
        <begin position="521"/>
        <end position="538"/>
    </location>
</feature>
<dbReference type="Gene3D" id="3.30.70.1320">
    <property type="entry name" value="Multidrug efflux transporter AcrB pore domain like"/>
    <property type="match status" value="1"/>
</dbReference>
<feature type="transmembrane region" description="Helical" evidence="1">
    <location>
        <begin position="586"/>
        <end position="614"/>
    </location>
</feature>
<dbReference type="SUPFAM" id="SSF82866">
    <property type="entry name" value="Multidrug efflux transporter AcrB transmembrane domain"/>
    <property type="match status" value="2"/>
</dbReference>
<feature type="transmembrane region" description="Helical" evidence="1">
    <location>
        <begin position="544"/>
        <end position="566"/>
    </location>
</feature>
<feature type="transmembrane region" description="Helical" evidence="1">
    <location>
        <begin position="440"/>
        <end position="464"/>
    </location>
</feature>
<dbReference type="InterPro" id="IPR027463">
    <property type="entry name" value="AcrB_DN_DC_subdom"/>
</dbReference>
<dbReference type="SUPFAM" id="SSF82714">
    <property type="entry name" value="Multidrug efflux transporter AcrB TolC docking domain, DN and DC subdomains"/>
    <property type="match status" value="2"/>
</dbReference>